<evidence type="ECO:0000256" key="1">
    <source>
        <dbReference type="ARBA" id="ARBA00023015"/>
    </source>
</evidence>
<evidence type="ECO:0000313" key="5">
    <source>
        <dbReference type="EMBL" id="AKJ30763.1"/>
    </source>
</evidence>
<dbReference type="EMBL" id="CP011371">
    <property type="protein sequence ID" value="AKJ30763.1"/>
    <property type="molecule type" value="Genomic_DNA"/>
</dbReference>
<dbReference type="SUPFAM" id="SSF46689">
    <property type="entry name" value="Homeodomain-like"/>
    <property type="match status" value="1"/>
</dbReference>
<dbReference type="InterPro" id="IPR018060">
    <property type="entry name" value="HTH_AraC"/>
</dbReference>
<protein>
    <recommendedName>
        <fullName evidence="4">HTH araC/xylS-type domain-containing protein</fullName>
    </recommendedName>
</protein>
<organism evidence="5 6">
    <name type="scientific">Caldimonas brevitalea</name>
    <dbReference type="NCBI Taxonomy" id="413882"/>
    <lineage>
        <taxon>Bacteria</taxon>
        <taxon>Pseudomonadati</taxon>
        <taxon>Pseudomonadota</taxon>
        <taxon>Betaproteobacteria</taxon>
        <taxon>Burkholderiales</taxon>
        <taxon>Sphaerotilaceae</taxon>
        <taxon>Caldimonas</taxon>
    </lineage>
</organism>
<name>A0A0G3BS38_9BURK</name>
<evidence type="ECO:0000256" key="2">
    <source>
        <dbReference type="ARBA" id="ARBA00023125"/>
    </source>
</evidence>
<dbReference type="InterPro" id="IPR009057">
    <property type="entry name" value="Homeodomain-like_sf"/>
</dbReference>
<keyword evidence="6" id="KW-1185">Reference proteome</keyword>
<dbReference type="GO" id="GO:0003700">
    <property type="term" value="F:DNA-binding transcription factor activity"/>
    <property type="evidence" value="ECO:0007669"/>
    <property type="project" value="InterPro"/>
</dbReference>
<dbReference type="PROSITE" id="PS01124">
    <property type="entry name" value="HTH_ARAC_FAMILY_2"/>
    <property type="match status" value="1"/>
</dbReference>
<dbReference type="RefSeq" id="WP_169788060.1">
    <property type="nucleotide sequence ID" value="NZ_CP011371.1"/>
</dbReference>
<evidence type="ECO:0000259" key="4">
    <source>
        <dbReference type="PROSITE" id="PS01124"/>
    </source>
</evidence>
<dbReference type="Proteomes" id="UP000035352">
    <property type="component" value="Chromosome"/>
</dbReference>
<feature type="domain" description="HTH araC/xylS-type" evidence="4">
    <location>
        <begin position="139"/>
        <end position="236"/>
    </location>
</feature>
<keyword evidence="2" id="KW-0238">DNA-binding</keyword>
<gene>
    <name evidence="5" type="ORF">AAW51_4072</name>
</gene>
<dbReference type="PANTHER" id="PTHR47894:SF4">
    <property type="entry name" value="HTH-TYPE TRANSCRIPTIONAL REGULATOR GADX"/>
    <property type="match status" value="1"/>
</dbReference>
<dbReference type="AlphaFoldDB" id="A0A0G3BS38"/>
<dbReference type="STRING" id="413882.AAW51_4072"/>
<evidence type="ECO:0000313" key="6">
    <source>
        <dbReference type="Proteomes" id="UP000035352"/>
    </source>
</evidence>
<dbReference type="Gene3D" id="1.10.10.60">
    <property type="entry name" value="Homeodomain-like"/>
    <property type="match status" value="1"/>
</dbReference>
<dbReference type="PATRIC" id="fig|413882.6.peg.4252"/>
<dbReference type="SMART" id="SM00342">
    <property type="entry name" value="HTH_ARAC"/>
    <property type="match status" value="1"/>
</dbReference>
<reference evidence="5 6" key="1">
    <citation type="submission" date="2015-05" db="EMBL/GenBank/DDBJ databases">
        <authorList>
            <person name="Tang B."/>
            <person name="Yu Y."/>
        </authorList>
    </citation>
    <scope>NUCLEOTIDE SEQUENCE [LARGE SCALE GENOMIC DNA]</scope>
    <source>
        <strain evidence="5 6">DSM 7029</strain>
    </source>
</reference>
<dbReference type="KEGG" id="pbh:AAW51_4072"/>
<dbReference type="GO" id="GO:0005829">
    <property type="term" value="C:cytosol"/>
    <property type="evidence" value="ECO:0007669"/>
    <property type="project" value="TreeGrafter"/>
</dbReference>
<sequence>MDSPALILLRHGTKSLQTGGRRWTLQGGDAIAVAGGQAFDVTNRLSAAGLYEARWLVWDPAIIERFMQTAPAGPPLSGAMVLKQASAEFVAAVDRAVAAVSDPSGLAEEVARHRLAELLVWLSVAGVRFGTPQTTTATSKLRRLFAESPATAWTMPQVATRLAMSEATLRRRLNSEGTSFGELLADVRMSHAMTLLQSTDHPVAHIALKVGYESASRFAIRFRDRFGFAPTVIRGHRRAGA</sequence>
<evidence type="ECO:0000256" key="3">
    <source>
        <dbReference type="ARBA" id="ARBA00023163"/>
    </source>
</evidence>
<keyword evidence="3" id="KW-0804">Transcription</keyword>
<dbReference type="Pfam" id="PF12833">
    <property type="entry name" value="HTH_18"/>
    <property type="match status" value="1"/>
</dbReference>
<proteinExistence type="predicted"/>
<dbReference type="PANTHER" id="PTHR47894">
    <property type="entry name" value="HTH-TYPE TRANSCRIPTIONAL REGULATOR GADX"/>
    <property type="match status" value="1"/>
</dbReference>
<dbReference type="GO" id="GO:0000976">
    <property type="term" value="F:transcription cis-regulatory region binding"/>
    <property type="evidence" value="ECO:0007669"/>
    <property type="project" value="TreeGrafter"/>
</dbReference>
<keyword evidence="1" id="KW-0805">Transcription regulation</keyword>
<accession>A0A0G3BS38</accession>